<gene>
    <name evidence="1" type="ORF">AQUCO_03000316v1</name>
</gene>
<dbReference type="InParanoid" id="A0A2G5D387"/>
<evidence type="ECO:0000313" key="1">
    <source>
        <dbReference type="EMBL" id="PIA37677.1"/>
    </source>
</evidence>
<proteinExistence type="predicted"/>
<accession>A0A2G5D387</accession>
<evidence type="ECO:0000313" key="2">
    <source>
        <dbReference type="Proteomes" id="UP000230069"/>
    </source>
</evidence>
<dbReference type="Proteomes" id="UP000230069">
    <property type="component" value="Unassembled WGS sequence"/>
</dbReference>
<organism evidence="1 2">
    <name type="scientific">Aquilegia coerulea</name>
    <name type="common">Rocky mountain columbine</name>
    <dbReference type="NCBI Taxonomy" id="218851"/>
    <lineage>
        <taxon>Eukaryota</taxon>
        <taxon>Viridiplantae</taxon>
        <taxon>Streptophyta</taxon>
        <taxon>Embryophyta</taxon>
        <taxon>Tracheophyta</taxon>
        <taxon>Spermatophyta</taxon>
        <taxon>Magnoliopsida</taxon>
        <taxon>Ranunculales</taxon>
        <taxon>Ranunculaceae</taxon>
        <taxon>Thalictroideae</taxon>
        <taxon>Aquilegia</taxon>
    </lineage>
</organism>
<sequence length="122" mass="13334">MELRKSLPVKKGNLQTDFARIMKVCDENSRKSMSKREDSVNAKSGRRALADVSNLKNNSSRTGVDTGSKAVKLHNVKNQCMPRVVAGQCTTGASVSSRKLIMGTSKTVQKIALKLIILKESK</sequence>
<protein>
    <submittedName>
        <fullName evidence="1">Uncharacterized protein</fullName>
    </submittedName>
</protein>
<reference evidence="1 2" key="1">
    <citation type="submission" date="2017-09" db="EMBL/GenBank/DDBJ databases">
        <title>WGS assembly of Aquilegia coerulea Goldsmith.</title>
        <authorList>
            <person name="Hodges S."/>
            <person name="Kramer E."/>
            <person name="Nordborg M."/>
            <person name="Tomkins J."/>
            <person name="Borevitz J."/>
            <person name="Derieg N."/>
            <person name="Yan J."/>
            <person name="Mihaltcheva S."/>
            <person name="Hayes R.D."/>
            <person name="Rokhsar D."/>
        </authorList>
    </citation>
    <scope>NUCLEOTIDE SEQUENCE [LARGE SCALE GENOMIC DNA]</scope>
    <source>
        <strain evidence="2">cv. Goldsmith</strain>
    </source>
</reference>
<dbReference type="EMBL" id="KZ305047">
    <property type="protein sequence ID" value="PIA37677.1"/>
    <property type="molecule type" value="Genomic_DNA"/>
</dbReference>
<keyword evidence="2" id="KW-1185">Reference proteome</keyword>
<dbReference type="AlphaFoldDB" id="A0A2G5D387"/>
<name>A0A2G5D387_AQUCA</name>